<dbReference type="GO" id="GO:0000725">
    <property type="term" value="P:recombinational repair"/>
    <property type="evidence" value="ECO:0007669"/>
    <property type="project" value="TreeGrafter"/>
</dbReference>
<keyword evidence="8" id="KW-0234">DNA repair</keyword>
<sequence>MSNNVEKTTVVPDDDEPDDWDKRIFSTGCHTEQDKMNDCYYAKKDWRECKEENGAIKFTSRDSIYSPRCETSLLLPLSTIQATMSAPLRIRSWRAIETLQNATHLSRSSRVPNLTISQLSSPITKRAISYTTKNQNNQPAVKPSSTSPASKPSPSVSTPTPTGVPASRVPGSTPNRATTENISKTGLSDKPLELESPAEEKIDWTRSFHGLSAEPFPKEAADILLAETEPDEVEIKPDGILYLPEIKYRRILNRAFGPGGWGLVPRSESIVTPKTVTREYALVCNGRLVSVARGEQDYFSPDGIPTATEGCRSNALVRCCKDLGIASELWDPRWIRKYKAKYTREVFVEHVVTKRKTKIWTRKDDPVGYPWKESGSK</sequence>
<feature type="compositionally biased region" description="Polar residues" evidence="10">
    <location>
        <begin position="170"/>
        <end position="186"/>
    </location>
</feature>
<evidence type="ECO:0000256" key="10">
    <source>
        <dbReference type="SAM" id="MobiDB-lite"/>
    </source>
</evidence>
<reference evidence="11" key="1">
    <citation type="submission" date="2021-07" db="EMBL/GenBank/DDBJ databases">
        <authorList>
            <person name="Branca A.L. A."/>
        </authorList>
    </citation>
    <scope>NUCLEOTIDE SEQUENCE</scope>
</reference>
<keyword evidence="9" id="KW-1135">Mitochondrion nucleoid</keyword>
<proteinExistence type="inferred from homology"/>
<evidence type="ECO:0000256" key="6">
    <source>
        <dbReference type="ARBA" id="ARBA00023125"/>
    </source>
</evidence>
<dbReference type="GO" id="GO:0003697">
    <property type="term" value="F:single-stranded DNA binding"/>
    <property type="evidence" value="ECO:0007669"/>
    <property type="project" value="InterPro"/>
</dbReference>
<dbReference type="AlphaFoldDB" id="A0A9W4K574"/>
<evidence type="ECO:0000256" key="4">
    <source>
        <dbReference type="ARBA" id="ARBA00022763"/>
    </source>
</evidence>
<evidence type="ECO:0000256" key="8">
    <source>
        <dbReference type="ARBA" id="ARBA00023204"/>
    </source>
</evidence>
<dbReference type="Pfam" id="PF06420">
    <property type="entry name" value="Mgm101p"/>
    <property type="match status" value="1"/>
</dbReference>
<evidence type="ECO:0000256" key="2">
    <source>
        <dbReference type="ARBA" id="ARBA00007053"/>
    </source>
</evidence>
<keyword evidence="6" id="KW-0238">DNA-binding</keyword>
<evidence type="ECO:0000313" key="12">
    <source>
        <dbReference type="Proteomes" id="UP001154252"/>
    </source>
</evidence>
<feature type="region of interest" description="Disordered" evidence="10">
    <location>
        <begin position="131"/>
        <end position="195"/>
    </location>
</feature>
<keyword evidence="12" id="KW-1185">Reference proteome</keyword>
<comment type="subcellular location">
    <subcellularLocation>
        <location evidence="1">Mitochondrion matrix</location>
        <location evidence="1">Mitochondrion nucleoid</location>
    </subcellularLocation>
</comment>
<dbReference type="InterPro" id="IPR009446">
    <property type="entry name" value="Mgm101"/>
</dbReference>
<keyword evidence="7" id="KW-0496">Mitochondrion</keyword>
<feature type="compositionally biased region" description="Low complexity" evidence="10">
    <location>
        <begin position="139"/>
        <end position="167"/>
    </location>
</feature>
<gene>
    <name evidence="11" type="ORF">PEGY_LOCUS2625</name>
</gene>
<keyword evidence="4" id="KW-0227">DNA damage</keyword>
<evidence type="ECO:0000256" key="1">
    <source>
        <dbReference type="ARBA" id="ARBA00004436"/>
    </source>
</evidence>
<evidence type="ECO:0000256" key="5">
    <source>
        <dbReference type="ARBA" id="ARBA00022946"/>
    </source>
</evidence>
<dbReference type="PANTHER" id="PTHR31404:SF0">
    <property type="entry name" value="MITOCHONDRIAL GENOME MAINTENANCE PROTEIN MGM101"/>
    <property type="match status" value="1"/>
</dbReference>
<dbReference type="EMBL" id="CAJVRC010000843">
    <property type="protein sequence ID" value="CAG8890994.1"/>
    <property type="molecule type" value="Genomic_DNA"/>
</dbReference>
<comment type="caution">
    <text evidence="11">The sequence shown here is derived from an EMBL/GenBank/DDBJ whole genome shotgun (WGS) entry which is preliminary data.</text>
</comment>
<keyword evidence="5" id="KW-0809">Transit peptide</keyword>
<dbReference type="PANTHER" id="PTHR31404">
    <property type="entry name" value="MITOCHONDRIAL GENOME MAINTENANCE PROTEIN MGM101"/>
    <property type="match status" value="1"/>
</dbReference>
<accession>A0A9W4K574</accession>
<comment type="similarity">
    <text evidence="2">Belongs to the MGM101 family.</text>
</comment>
<organism evidence="11 12">
    <name type="scientific">Penicillium egyptiacum</name>
    <dbReference type="NCBI Taxonomy" id="1303716"/>
    <lineage>
        <taxon>Eukaryota</taxon>
        <taxon>Fungi</taxon>
        <taxon>Dikarya</taxon>
        <taxon>Ascomycota</taxon>
        <taxon>Pezizomycotina</taxon>
        <taxon>Eurotiomycetes</taxon>
        <taxon>Eurotiomycetidae</taxon>
        <taxon>Eurotiales</taxon>
        <taxon>Aspergillaceae</taxon>
        <taxon>Penicillium</taxon>
    </lineage>
</organism>
<evidence type="ECO:0000256" key="3">
    <source>
        <dbReference type="ARBA" id="ARBA00013628"/>
    </source>
</evidence>
<name>A0A9W4K574_9EURO</name>
<evidence type="ECO:0000313" key="11">
    <source>
        <dbReference type="EMBL" id="CAG8890994.1"/>
    </source>
</evidence>
<evidence type="ECO:0000256" key="9">
    <source>
        <dbReference type="ARBA" id="ARBA00023271"/>
    </source>
</evidence>
<dbReference type="GO" id="GO:0000262">
    <property type="term" value="C:mitochondrial chromosome"/>
    <property type="evidence" value="ECO:0007669"/>
    <property type="project" value="InterPro"/>
</dbReference>
<dbReference type="Proteomes" id="UP001154252">
    <property type="component" value="Unassembled WGS sequence"/>
</dbReference>
<protein>
    <recommendedName>
        <fullName evidence="3">Mitochondrial genome maintenance protein MGM101</fullName>
    </recommendedName>
</protein>
<evidence type="ECO:0000256" key="7">
    <source>
        <dbReference type="ARBA" id="ARBA00023128"/>
    </source>
</evidence>
<dbReference type="OrthoDB" id="17164at2759"/>
<dbReference type="GO" id="GO:0036297">
    <property type="term" value="P:interstrand cross-link repair"/>
    <property type="evidence" value="ECO:0007669"/>
    <property type="project" value="TreeGrafter"/>
</dbReference>